<dbReference type="EMBL" id="QXGE01003989">
    <property type="protein sequence ID" value="KAE9272414.1"/>
    <property type="molecule type" value="Genomic_DNA"/>
</dbReference>
<evidence type="ECO:0000313" key="6">
    <source>
        <dbReference type="EMBL" id="KAE9077090.1"/>
    </source>
</evidence>
<evidence type="ECO:0000313" key="7">
    <source>
        <dbReference type="EMBL" id="KAE9168453.1"/>
    </source>
</evidence>
<evidence type="ECO:0000313" key="13">
    <source>
        <dbReference type="Proteomes" id="UP000437068"/>
    </source>
</evidence>
<evidence type="ECO:0000313" key="18">
    <source>
        <dbReference type="Proteomes" id="UP000476176"/>
    </source>
</evidence>
<comment type="caution">
    <text evidence="6">The sequence shown here is derived from an EMBL/GenBank/DDBJ whole genome shotgun (WGS) entry which is preliminary data.</text>
</comment>
<feature type="compositionally biased region" description="Basic residues" evidence="1">
    <location>
        <begin position="36"/>
        <end position="61"/>
    </location>
</feature>
<dbReference type="EMBL" id="QXGA01004011">
    <property type="protein sequence ID" value="KAE9077090.1"/>
    <property type="molecule type" value="Genomic_DNA"/>
</dbReference>
<proteinExistence type="predicted"/>
<evidence type="ECO:0000313" key="2">
    <source>
        <dbReference type="EMBL" id="KAE8920648.1"/>
    </source>
</evidence>
<dbReference type="AlphaFoldDB" id="A0A6A3QKM2"/>
<evidence type="ECO:0000313" key="4">
    <source>
        <dbReference type="EMBL" id="KAE9066056.1"/>
    </source>
</evidence>
<dbReference type="EMBL" id="QXFX01003971">
    <property type="protein sequence ID" value="KAE9066056.1"/>
    <property type="molecule type" value="Genomic_DNA"/>
</dbReference>
<accession>A0A6A3QKM2</accession>
<dbReference type="Proteomes" id="UP000429523">
    <property type="component" value="Unassembled WGS sequence"/>
</dbReference>
<name>A0A6A3QKM2_9STRA</name>
<dbReference type="EMBL" id="QXFW01003954">
    <property type="protein sequence ID" value="KAE8967940.1"/>
    <property type="molecule type" value="Genomic_DNA"/>
</dbReference>
<sequence length="128" mass="14626">MHMLFQSEAAYRRRRSWMPRDGDDASASNAPPKLIGPRRPRDRGKSRSCRTFRREAKRRTQQHADNEPALALEDDGEDNQEEEVRDALCGEVHAMQMEIETLQQRRLLLDSAVVSARTNAVAHACDVL</sequence>
<dbReference type="Proteomes" id="UP000488956">
    <property type="component" value="Unassembled WGS sequence"/>
</dbReference>
<dbReference type="Proteomes" id="UP000440732">
    <property type="component" value="Unassembled WGS sequence"/>
</dbReference>
<evidence type="ECO:0000313" key="14">
    <source>
        <dbReference type="Proteomes" id="UP000440367"/>
    </source>
</evidence>
<protein>
    <submittedName>
        <fullName evidence="6">Uncharacterized protein</fullName>
    </submittedName>
</protein>
<dbReference type="EMBL" id="QXGF01003900">
    <property type="protein sequence ID" value="KAE8920648.1"/>
    <property type="molecule type" value="Genomic_DNA"/>
</dbReference>
<evidence type="ECO:0000313" key="5">
    <source>
        <dbReference type="EMBL" id="KAE9066434.1"/>
    </source>
</evidence>
<dbReference type="Proteomes" id="UP000476176">
    <property type="component" value="Unassembled WGS sequence"/>
</dbReference>
<evidence type="ECO:0000313" key="17">
    <source>
        <dbReference type="Proteomes" id="UP000460718"/>
    </source>
</evidence>
<dbReference type="EMBL" id="QXGB01003897">
    <property type="protein sequence ID" value="KAE9168453.1"/>
    <property type="molecule type" value="Genomic_DNA"/>
</dbReference>
<evidence type="ECO:0000313" key="8">
    <source>
        <dbReference type="EMBL" id="KAE9170815.1"/>
    </source>
</evidence>
<evidence type="ECO:0000313" key="11">
    <source>
        <dbReference type="Proteomes" id="UP000429523"/>
    </source>
</evidence>
<gene>
    <name evidence="10" type="ORF">PF001_g27952</name>
    <name evidence="9" type="ORF">PF002_g28960</name>
    <name evidence="8" type="ORF">PF004_g27752</name>
    <name evidence="7" type="ORF">PF005_g28370</name>
    <name evidence="6" type="ORF">PF006_g27994</name>
    <name evidence="5" type="ORF">PF007_g28471</name>
    <name evidence="2" type="ORF">PF009_g29064</name>
    <name evidence="4" type="ORF">PF010_g27960</name>
    <name evidence="3" type="ORF">PF011_g27378</name>
</gene>
<evidence type="ECO:0000256" key="1">
    <source>
        <dbReference type="SAM" id="MobiDB-lite"/>
    </source>
</evidence>
<organism evidence="6 15">
    <name type="scientific">Phytophthora fragariae</name>
    <dbReference type="NCBI Taxonomy" id="53985"/>
    <lineage>
        <taxon>Eukaryota</taxon>
        <taxon>Sar</taxon>
        <taxon>Stramenopiles</taxon>
        <taxon>Oomycota</taxon>
        <taxon>Peronosporomycetes</taxon>
        <taxon>Peronosporales</taxon>
        <taxon>Peronosporaceae</taxon>
        <taxon>Phytophthora</taxon>
    </lineage>
</organism>
<evidence type="ECO:0000313" key="10">
    <source>
        <dbReference type="EMBL" id="KAE9272414.1"/>
    </source>
</evidence>
<evidence type="ECO:0000313" key="12">
    <source>
        <dbReference type="Proteomes" id="UP000433483"/>
    </source>
</evidence>
<evidence type="ECO:0000313" key="16">
    <source>
        <dbReference type="Proteomes" id="UP000441208"/>
    </source>
</evidence>
<dbReference type="Proteomes" id="UP000433483">
    <property type="component" value="Unassembled WGS sequence"/>
</dbReference>
<evidence type="ECO:0000313" key="15">
    <source>
        <dbReference type="Proteomes" id="UP000440732"/>
    </source>
</evidence>
<dbReference type="EMBL" id="QXFZ01003936">
    <property type="protein sequence ID" value="KAE9066434.1"/>
    <property type="molecule type" value="Genomic_DNA"/>
</dbReference>
<dbReference type="Proteomes" id="UP000440367">
    <property type="component" value="Unassembled WGS sequence"/>
</dbReference>
<evidence type="ECO:0000313" key="19">
    <source>
        <dbReference type="Proteomes" id="UP000488956"/>
    </source>
</evidence>
<reference evidence="11 12" key="1">
    <citation type="submission" date="2018-08" db="EMBL/GenBank/DDBJ databases">
        <title>Genomic investigation of the strawberry pathogen Phytophthora fragariae indicates pathogenicity is determined by transcriptional variation in three key races.</title>
        <authorList>
            <person name="Adams T.M."/>
            <person name="Armitage A.D."/>
            <person name="Sobczyk M.K."/>
            <person name="Bates H.J."/>
            <person name="Dunwell J.M."/>
            <person name="Nellist C.F."/>
            <person name="Harrison R.J."/>
        </authorList>
    </citation>
    <scope>NUCLEOTIDE SEQUENCE [LARGE SCALE GENOMIC DNA]</scope>
    <source>
        <strain evidence="10 13">A4</strain>
        <strain evidence="9 14">BC-1</strain>
        <strain evidence="8 18">BC-23</strain>
        <strain evidence="7 12">NOV-27</strain>
        <strain evidence="6 15">NOV-5</strain>
        <strain evidence="5 16">NOV-71</strain>
        <strain evidence="2 11">NOV-9</strain>
        <strain evidence="4 19">ONT-3</strain>
        <strain evidence="3 17">SCRP245</strain>
    </source>
</reference>
<dbReference type="Proteomes" id="UP000460718">
    <property type="component" value="Unassembled WGS sequence"/>
</dbReference>
<keyword evidence="12" id="KW-1185">Reference proteome</keyword>
<dbReference type="EMBL" id="QXGC01004168">
    <property type="protein sequence ID" value="KAE9170815.1"/>
    <property type="molecule type" value="Genomic_DNA"/>
</dbReference>
<evidence type="ECO:0000313" key="9">
    <source>
        <dbReference type="EMBL" id="KAE9174772.1"/>
    </source>
</evidence>
<feature type="region of interest" description="Disordered" evidence="1">
    <location>
        <begin position="13"/>
        <end position="84"/>
    </location>
</feature>
<feature type="compositionally biased region" description="Acidic residues" evidence="1">
    <location>
        <begin position="72"/>
        <end position="84"/>
    </location>
</feature>
<dbReference type="Proteomes" id="UP000441208">
    <property type="component" value="Unassembled WGS sequence"/>
</dbReference>
<evidence type="ECO:0000313" key="3">
    <source>
        <dbReference type="EMBL" id="KAE8967940.1"/>
    </source>
</evidence>
<dbReference type="Proteomes" id="UP000437068">
    <property type="component" value="Unassembled WGS sequence"/>
</dbReference>
<dbReference type="EMBL" id="QXGD01003754">
    <property type="protein sequence ID" value="KAE9174772.1"/>
    <property type="molecule type" value="Genomic_DNA"/>
</dbReference>